<proteinExistence type="predicted"/>
<dbReference type="Pfam" id="PF03572">
    <property type="entry name" value="Peptidase_S41"/>
    <property type="match status" value="1"/>
</dbReference>
<organism evidence="2 3">
    <name type="scientific">Corynebacterium canis</name>
    <dbReference type="NCBI Taxonomy" id="679663"/>
    <lineage>
        <taxon>Bacteria</taxon>
        <taxon>Bacillati</taxon>
        <taxon>Actinomycetota</taxon>
        <taxon>Actinomycetes</taxon>
        <taxon>Mycobacteriales</taxon>
        <taxon>Corynebacteriaceae</taxon>
        <taxon>Corynebacterium</taxon>
    </lineage>
</organism>
<accession>A0A5C5UE99</accession>
<dbReference type="EMBL" id="VOHM01000013">
    <property type="protein sequence ID" value="TWT25041.1"/>
    <property type="molecule type" value="Genomic_DNA"/>
</dbReference>
<dbReference type="Proteomes" id="UP000320791">
    <property type="component" value="Unassembled WGS sequence"/>
</dbReference>
<dbReference type="InterPro" id="IPR005151">
    <property type="entry name" value="Tail-specific_protease"/>
</dbReference>
<dbReference type="SMART" id="SM00245">
    <property type="entry name" value="TSPc"/>
    <property type="match status" value="1"/>
</dbReference>
<dbReference type="OrthoDB" id="7314861at2"/>
<protein>
    <recommendedName>
        <fullName evidence="1">Tail specific protease domain-containing protein</fullName>
    </recommendedName>
</protein>
<dbReference type="GO" id="GO:0008236">
    <property type="term" value="F:serine-type peptidase activity"/>
    <property type="evidence" value="ECO:0007669"/>
    <property type="project" value="InterPro"/>
</dbReference>
<evidence type="ECO:0000313" key="2">
    <source>
        <dbReference type="EMBL" id="TWT25041.1"/>
    </source>
</evidence>
<keyword evidence="3" id="KW-1185">Reference proteome</keyword>
<sequence length="309" mass="32857">MNLPLIVLAGAGAVYRYGPSLGARYFGRPFYLIKPSPRRYCELALELAMRYGIDAASMTAHKGQLVARAKMPRAHSMAEAHEIADALLKAAGGKRSGVIDSAPAPIPTGVPKVERKENTVLVTLPGFSASDYANATSKSIIRELESGAKSVVIDLRAAHDGELAEMLAAVSPLLPDGVAFSYRDNTNDLTPVSLFYGQVDDGEYQAVIDGKQKYTVPVALLIGEHTRGTGEAVALAFRGLVDTRTFGTPTYGLTCWNAVFPMPDGTSFVLTTNTILARTGAEFCGEPIEPDSPTADPVTDALTWASLHG</sequence>
<reference evidence="2 3" key="1">
    <citation type="submission" date="2019-08" db="EMBL/GenBank/DDBJ databases">
        <authorList>
            <person name="Lei W."/>
        </authorList>
    </citation>
    <scope>NUCLEOTIDE SEQUENCE [LARGE SCALE GENOMIC DNA]</scope>
    <source>
        <strain evidence="2 3">CCUG 58627</strain>
    </source>
</reference>
<comment type="caution">
    <text evidence="2">The sequence shown here is derived from an EMBL/GenBank/DDBJ whole genome shotgun (WGS) entry which is preliminary data.</text>
</comment>
<dbReference type="RefSeq" id="WP_146324453.1">
    <property type="nucleotide sequence ID" value="NZ_BAABLR010000010.1"/>
</dbReference>
<evidence type="ECO:0000313" key="3">
    <source>
        <dbReference type="Proteomes" id="UP000320791"/>
    </source>
</evidence>
<feature type="domain" description="Tail specific protease" evidence="1">
    <location>
        <begin position="80"/>
        <end position="295"/>
    </location>
</feature>
<dbReference type="Gene3D" id="3.90.226.10">
    <property type="entry name" value="2-enoyl-CoA Hydratase, Chain A, domain 1"/>
    <property type="match status" value="1"/>
</dbReference>
<dbReference type="InterPro" id="IPR029045">
    <property type="entry name" value="ClpP/crotonase-like_dom_sf"/>
</dbReference>
<dbReference type="AlphaFoldDB" id="A0A5C5UE99"/>
<evidence type="ECO:0000259" key="1">
    <source>
        <dbReference type="SMART" id="SM00245"/>
    </source>
</evidence>
<gene>
    <name evidence="2" type="ORF">FRX94_07185</name>
</gene>
<dbReference type="SUPFAM" id="SSF52096">
    <property type="entry name" value="ClpP/crotonase"/>
    <property type="match status" value="1"/>
</dbReference>
<name>A0A5C5UE99_9CORY</name>
<dbReference type="GO" id="GO:0006508">
    <property type="term" value="P:proteolysis"/>
    <property type="evidence" value="ECO:0007669"/>
    <property type="project" value="InterPro"/>
</dbReference>